<dbReference type="PROSITE" id="PS50110">
    <property type="entry name" value="RESPONSE_REGULATORY"/>
    <property type="match status" value="1"/>
</dbReference>
<dbReference type="InterPro" id="IPR003018">
    <property type="entry name" value="GAF"/>
</dbReference>
<dbReference type="InterPro" id="IPR011006">
    <property type="entry name" value="CheY-like_superfamily"/>
</dbReference>
<reference evidence="17" key="2">
    <citation type="submission" date="2015-01" db="EMBL/GenBank/DDBJ databases">
        <title>Evolutionary Origins and Diversification of the Mycorrhizal Mutualists.</title>
        <authorList>
            <consortium name="DOE Joint Genome Institute"/>
            <consortium name="Mycorrhizal Genomics Consortium"/>
            <person name="Kohler A."/>
            <person name="Kuo A."/>
            <person name="Nagy L.G."/>
            <person name="Floudas D."/>
            <person name="Copeland A."/>
            <person name="Barry K.W."/>
            <person name="Cichocki N."/>
            <person name="Veneault-Fourrey C."/>
            <person name="LaButti K."/>
            <person name="Lindquist E.A."/>
            <person name="Lipzen A."/>
            <person name="Lundell T."/>
            <person name="Morin E."/>
            <person name="Murat C."/>
            <person name="Riley R."/>
            <person name="Ohm R."/>
            <person name="Sun H."/>
            <person name="Tunlid A."/>
            <person name="Henrissat B."/>
            <person name="Grigoriev I.V."/>
            <person name="Hibbett D.S."/>
            <person name="Martin F."/>
        </authorList>
    </citation>
    <scope>NUCLEOTIDE SEQUENCE [LARGE SCALE GENOMIC DNA]</scope>
    <source>
        <strain evidence="17">Zn</strain>
    </source>
</reference>
<dbReference type="Gene3D" id="3.30.450.20">
    <property type="entry name" value="PAS domain"/>
    <property type="match status" value="2"/>
</dbReference>
<protein>
    <recommendedName>
        <fullName evidence="18">Phytochrome</fullName>
    </recommendedName>
</protein>
<dbReference type="InterPro" id="IPR036890">
    <property type="entry name" value="HATPase_C_sf"/>
</dbReference>
<evidence type="ECO:0000256" key="4">
    <source>
        <dbReference type="ARBA" id="ARBA00022679"/>
    </source>
</evidence>
<evidence type="ECO:0000256" key="11">
    <source>
        <dbReference type="PROSITE-ProRule" id="PRU00169"/>
    </source>
</evidence>
<dbReference type="GO" id="GO:0006355">
    <property type="term" value="P:regulation of DNA-templated transcription"/>
    <property type="evidence" value="ECO:0007669"/>
    <property type="project" value="InterPro"/>
</dbReference>
<dbReference type="Gene3D" id="3.30.565.10">
    <property type="entry name" value="Histidine kinase-like ATPase, C-terminal domain"/>
    <property type="match status" value="1"/>
</dbReference>
<dbReference type="Gene3D" id="3.30.450.40">
    <property type="match status" value="1"/>
</dbReference>
<evidence type="ECO:0000256" key="6">
    <source>
        <dbReference type="ARBA" id="ARBA00022777"/>
    </source>
</evidence>
<dbReference type="PANTHER" id="PTHR43065">
    <property type="entry name" value="SENSOR HISTIDINE KINASE"/>
    <property type="match status" value="1"/>
</dbReference>
<dbReference type="InParanoid" id="A0A0C3GZ83"/>
<keyword evidence="8" id="KW-0157">Chromophore</keyword>
<dbReference type="AlphaFoldDB" id="A0A0C3GZ83"/>
<keyword evidence="3" id="KW-0716">Sensory transduction</keyword>
<dbReference type="InterPro" id="IPR036097">
    <property type="entry name" value="HisK_dim/P_sf"/>
</dbReference>
<proteinExistence type="predicted"/>
<feature type="region of interest" description="Disordered" evidence="12">
    <location>
        <begin position="931"/>
        <end position="989"/>
    </location>
</feature>
<evidence type="ECO:0000313" key="16">
    <source>
        <dbReference type="EMBL" id="KIN01301.1"/>
    </source>
</evidence>
<dbReference type="SMART" id="SM00387">
    <property type="entry name" value="HATPase_c"/>
    <property type="match status" value="1"/>
</dbReference>
<dbReference type="GO" id="GO:0000155">
    <property type="term" value="F:phosphorelay sensor kinase activity"/>
    <property type="evidence" value="ECO:0007669"/>
    <property type="project" value="InterPro"/>
</dbReference>
<dbReference type="InterPro" id="IPR001789">
    <property type="entry name" value="Sig_transdc_resp-reg_receiver"/>
</dbReference>
<feature type="domain" description="Response regulatory" evidence="15">
    <location>
        <begin position="1064"/>
        <end position="1195"/>
    </location>
</feature>
<evidence type="ECO:0000256" key="2">
    <source>
        <dbReference type="ARBA" id="ARBA00022553"/>
    </source>
</evidence>
<evidence type="ECO:0000256" key="8">
    <source>
        <dbReference type="ARBA" id="ARBA00022991"/>
    </source>
</evidence>
<keyword evidence="9" id="KW-0902">Two-component regulatory system</keyword>
<dbReference type="InterPro" id="IPR029016">
    <property type="entry name" value="GAF-like_dom_sf"/>
</dbReference>
<dbReference type="PANTHER" id="PTHR43065:SF10">
    <property type="entry name" value="PEROXIDE STRESS-ACTIVATED HISTIDINE KINASE MAK3"/>
    <property type="match status" value="1"/>
</dbReference>
<dbReference type="SUPFAM" id="SSF55874">
    <property type="entry name" value="ATPase domain of HSP90 chaperone/DNA topoisomerase II/histidine kinase"/>
    <property type="match status" value="1"/>
</dbReference>
<accession>A0A0C3GZ83</accession>
<evidence type="ECO:0000259" key="15">
    <source>
        <dbReference type="PROSITE" id="PS50110"/>
    </source>
</evidence>
<keyword evidence="5" id="KW-0547">Nucleotide-binding</keyword>
<feature type="domain" description="Histidine kinase" evidence="14">
    <location>
        <begin position="643"/>
        <end position="880"/>
    </location>
</feature>
<evidence type="ECO:0000256" key="5">
    <source>
        <dbReference type="ARBA" id="ARBA00022741"/>
    </source>
</evidence>
<keyword evidence="7" id="KW-0067">ATP-binding</keyword>
<evidence type="ECO:0000313" key="17">
    <source>
        <dbReference type="Proteomes" id="UP000054321"/>
    </source>
</evidence>
<dbReference type="OrthoDB" id="2015534at2759"/>
<keyword evidence="2 11" id="KW-0597">Phosphoprotein</keyword>
<dbReference type="SMART" id="SM00388">
    <property type="entry name" value="HisKA"/>
    <property type="match status" value="1"/>
</dbReference>
<sequence>MHVTGGRAGLTNFQSKETANLSPPRDRISIHQENNPGFIASRFKHIVTEEGHAIITGCNSAPLKRCEDEPIHIPGAIQGFGLLVALKEESGEQLVVRIVSENSHKVIGYTPQELFKLNSFSNILADEQRDTLLDHIEFIRGEELDPASNGPDVFAISVLSRDSPRINRKLWCAMHINPSNDDLIICEFELYDDESYPLVPLADMTLEVPEDTLNCDPTDEEYIESTFNHSKPLRVLRSARKRKGEAATMEIYNVMAQVQDQLASAPNLERFLKILVGVVKELTGFHRVMIYQFDSDFHGRVVTELVDPRATKDLYRGLHFPASDIPKQARDLYMINKVRLLYDRELTTARLVCKNVEDLEPPLDLTFSYLRAMSPIHLKYLSNMAVRSSMSISINAFDKLWGLVSCHSYGSKGMRVSFPVRNMCRLIGDTASRNIERLTYASRLQARKLINTVPTETNPSGYIVLSSDDLLDLFEADFGMLTIRKETRILGNLEHSQEALVVLEYLRMRKITSVVSSQDIKEDFPDLQYPPGFSIIAGLLLVPLNVAGDDFIVLCRRSHTRKVKWAGNPYEKVIKEGIETQLEPRSSFKTWTEAVSGKCAEWTEEQMEIAALLCLVYGKFIKVWREMEYVMKGSNLKNLLLSNTAHEVRTPLNAIINYLEIALEGTLDQETRDSLTKSHSASKSLVYVINDLLDLTKTEEGQSLVSDEMFDILATVREVTDSFKGEAERKGLQYGLIEHSGIPQWVYGNQRSVRQAVSNIIANAIDNTSSGLVSVELWLAGVMDDKCIIEVTVKDSGVGLSEKQVDALFRDLEQVTSEESTLFGESAKSSEQLAKGKRDRVLGLGLAVVARIVWNMNGQLRVKSDKGKGSLFVIQLPFSLPEKDEKVTGIGDVVSRSISRPPVSVDGITLVSKGSPEGNKDDLRKKNDEMRASLQHDRSGSGRSNKSNTSDVDQMGERISGFFDKQEGDVHFPTQSRASENPNTAKFDNSTSEYKSIQLAGSEDTQGYQTISGERTLMRAIRMPEELSESEATDLGHHATYNATVGIEKGRNNEGSPLNTERLRILIAEDDPINTRIIKKRLERSGHEVHMTVNGEECAAAYQRKPAFVDVVLMDMQMPIVDGESSTRMIRSFEKEHLQTCLSRRALVNGRVPILAVSASLVERDREKYINAGFDGWVLKPIDFKRLNVLLAGAMDYEARQPCIYQPGGWECGGWFEGRVFIQSGT</sequence>
<dbReference type="Pfam" id="PF00072">
    <property type="entry name" value="Response_reg"/>
    <property type="match status" value="1"/>
</dbReference>
<keyword evidence="17" id="KW-1185">Reference proteome</keyword>
<keyword evidence="4" id="KW-0808">Transferase</keyword>
<dbReference type="InterPro" id="IPR035965">
    <property type="entry name" value="PAS-like_dom_sf"/>
</dbReference>
<reference evidence="16 17" key="1">
    <citation type="submission" date="2014-04" db="EMBL/GenBank/DDBJ databases">
        <authorList>
            <consortium name="DOE Joint Genome Institute"/>
            <person name="Kuo A."/>
            <person name="Martino E."/>
            <person name="Perotto S."/>
            <person name="Kohler A."/>
            <person name="Nagy L.G."/>
            <person name="Floudas D."/>
            <person name="Copeland A."/>
            <person name="Barry K.W."/>
            <person name="Cichocki N."/>
            <person name="Veneault-Fourrey C."/>
            <person name="LaButti K."/>
            <person name="Lindquist E.A."/>
            <person name="Lipzen A."/>
            <person name="Lundell T."/>
            <person name="Morin E."/>
            <person name="Murat C."/>
            <person name="Sun H."/>
            <person name="Tunlid A."/>
            <person name="Henrissat B."/>
            <person name="Grigoriev I.V."/>
            <person name="Hibbett D.S."/>
            <person name="Martin F."/>
            <person name="Nordberg H.P."/>
            <person name="Cantor M.N."/>
            <person name="Hua S.X."/>
        </authorList>
    </citation>
    <scope>NUCLEOTIDE SEQUENCE [LARGE SCALE GENOMIC DNA]</scope>
    <source>
        <strain evidence="16 17">Zn</strain>
    </source>
</reference>
<evidence type="ECO:0008006" key="18">
    <source>
        <dbReference type="Google" id="ProtNLM"/>
    </source>
</evidence>
<dbReference type="InterPro" id="IPR013515">
    <property type="entry name" value="Phytochrome_cen-reg"/>
</dbReference>
<dbReference type="SUPFAM" id="SSF52172">
    <property type="entry name" value="CheY-like"/>
    <property type="match status" value="1"/>
</dbReference>
<dbReference type="SUPFAM" id="SSF55785">
    <property type="entry name" value="PYP-like sensor domain (PAS domain)"/>
    <property type="match status" value="1"/>
</dbReference>
<evidence type="ECO:0000256" key="3">
    <source>
        <dbReference type="ARBA" id="ARBA00022606"/>
    </source>
</evidence>
<dbReference type="InterPro" id="IPR003661">
    <property type="entry name" value="HisK_dim/P_dom"/>
</dbReference>
<dbReference type="STRING" id="913774.A0A0C3GZ83"/>
<feature type="region of interest" description="Disordered" evidence="12">
    <location>
        <begin position="905"/>
        <end position="924"/>
    </location>
</feature>
<dbReference type="Proteomes" id="UP000054321">
    <property type="component" value="Unassembled WGS sequence"/>
</dbReference>
<dbReference type="InterPro" id="IPR001294">
    <property type="entry name" value="Phytochrome"/>
</dbReference>
<dbReference type="SMART" id="SM00448">
    <property type="entry name" value="REC"/>
    <property type="match status" value="1"/>
</dbReference>
<feature type="region of interest" description="Disordered" evidence="12">
    <location>
        <begin position="1"/>
        <end position="31"/>
    </location>
</feature>
<dbReference type="Pfam" id="PF08446">
    <property type="entry name" value="PAS_2"/>
    <property type="match status" value="1"/>
</dbReference>
<keyword evidence="10" id="KW-0675">Receptor</keyword>
<dbReference type="SUPFAM" id="SSF55781">
    <property type="entry name" value="GAF domain-like"/>
    <property type="match status" value="2"/>
</dbReference>
<dbReference type="Gene3D" id="3.40.50.2300">
    <property type="match status" value="1"/>
</dbReference>
<dbReference type="GO" id="GO:0009584">
    <property type="term" value="P:detection of visible light"/>
    <property type="evidence" value="ECO:0007669"/>
    <property type="project" value="InterPro"/>
</dbReference>
<evidence type="ECO:0000256" key="9">
    <source>
        <dbReference type="ARBA" id="ARBA00023012"/>
    </source>
</evidence>
<dbReference type="PROSITE" id="PS50046">
    <property type="entry name" value="PHYTOCHROME_2"/>
    <property type="match status" value="1"/>
</dbReference>
<evidence type="ECO:0000256" key="1">
    <source>
        <dbReference type="ARBA" id="ARBA00022543"/>
    </source>
</evidence>
<dbReference type="Pfam" id="PF00360">
    <property type="entry name" value="PHY"/>
    <property type="match status" value="1"/>
</dbReference>
<organism evidence="16 17">
    <name type="scientific">Oidiodendron maius (strain Zn)</name>
    <dbReference type="NCBI Taxonomy" id="913774"/>
    <lineage>
        <taxon>Eukaryota</taxon>
        <taxon>Fungi</taxon>
        <taxon>Dikarya</taxon>
        <taxon>Ascomycota</taxon>
        <taxon>Pezizomycotina</taxon>
        <taxon>Leotiomycetes</taxon>
        <taxon>Leotiomycetes incertae sedis</taxon>
        <taxon>Myxotrichaceae</taxon>
        <taxon>Oidiodendron</taxon>
    </lineage>
</organism>
<dbReference type="PRINTS" id="PR01033">
    <property type="entry name" value="PHYTOCHROME"/>
</dbReference>
<dbReference type="Pfam" id="PF01590">
    <property type="entry name" value="GAF"/>
    <property type="match status" value="1"/>
</dbReference>
<evidence type="ECO:0000259" key="14">
    <source>
        <dbReference type="PROSITE" id="PS50109"/>
    </source>
</evidence>
<feature type="domain" description="Phytochrome chromophore attachment site" evidence="13">
    <location>
        <begin position="267"/>
        <end position="429"/>
    </location>
</feature>
<name>A0A0C3GZ83_OIDMZ</name>
<feature type="compositionally biased region" description="Basic and acidic residues" evidence="12">
    <location>
        <begin position="931"/>
        <end position="940"/>
    </location>
</feature>
<feature type="compositionally biased region" description="Polar residues" evidence="12">
    <location>
        <begin position="973"/>
        <end position="989"/>
    </location>
</feature>
<feature type="compositionally biased region" description="Polar residues" evidence="12">
    <location>
        <begin position="941"/>
        <end position="952"/>
    </location>
</feature>
<dbReference type="InterPro" id="IPR043150">
    <property type="entry name" value="Phytochrome_PHY_sf"/>
</dbReference>
<dbReference type="Pfam" id="PF02518">
    <property type="entry name" value="HATPase_c"/>
    <property type="match status" value="1"/>
</dbReference>
<dbReference type="SUPFAM" id="SSF47384">
    <property type="entry name" value="Homodimeric domain of signal transducing histidine kinase"/>
    <property type="match status" value="1"/>
</dbReference>
<dbReference type="Pfam" id="PF00512">
    <property type="entry name" value="HisKA"/>
    <property type="match status" value="1"/>
</dbReference>
<dbReference type="CDD" id="cd00082">
    <property type="entry name" value="HisKA"/>
    <property type="match status" value="1"/>
</dbReference>
<feature type="compositionally biased region" description="Polar residues" evidence="12">
    <location>
        <begin position="11"/>
        <end position="21"/>
    </location>
</feature>
<dbReference type="PROSITE" id="PS50109">
    <property type="entry name" value="HIS_KIN"/>
    <property type="match status" value="1"/>
</dbReference>
<dbReference type="GO" id="GO:0009881">
    <property type="term" value="F:photoreceptor activity"/>
    <property type="evidence" value="ECO:0007669"/>
    <property type="project" value="UniProtKB-KW"/>
</dbReference>
<dbReference type="EMBL" id="KN832876">
    <property type="protein sequence ID" value="KIN01301.1"/>
    <property type="molecule type" value="Genomic_DNA"/>
</dbReference>
<evidence type="ECO:0000256" key="10">
    <source>
        <dbReference type="ARBA" id="ARBA00023170"/>
    </source>
</evidence>
<evidence type="ECO:0000256" key="7">
    <source>
        <dbReference type="ARBA" id="ARBA00022840"/>
    </source>
</evidence>
<dbReference type="InterPro" id="IPR005467">
    <property type="entry name" value="His_kinase_dom"/>
</dbReference>
<gene>
    <name evidence="16" type="ORF">OIDMADRAFT_163689</name>
</gene>
<evidence type="ECO:0000259" key="13">
    <source>
        <dbReference type="PROSITE" id="PS50046"/>
    </source>
</evidence>
<dbReference type="Gene3D" id="1.10.287.130">
    <property type="match status" value="1"/>
</dbReference>
<keyword evidence="1" id="KW-0600">Photoreceptor protein</keyword>
<dbReference type="CDD" id="cd17546">
    <property type="entry name" value="REC_hyHK_CKI1_RcsC-like"/>
    <property type="match status" value="1"/>
</dbReference>
<dbReference type="InterPro" id="IPR013654">
    <property type="entry name" value="PAS_2"/>
</dbReference>
<feature type="modified residue" description="4-aspartylphosphate" evidence="11">
    <location>
        <position position="1115"/>
    </location>
</feature>
<keyword evidence="6" id="KW-0418">Kinase</keyword>
<dbReference type="HOGENOM" id="CLU_000445_50_4_1"/>
<dbReference type="InterPro" id="IPR016132">
    <property type="entry name" value="Phyto_chromo_attachment"/>
</dbReference>
<dbReference type="GO" id="GO:0005524">
    <property type="term" value="F:ATP binding"/>
    <property type="evidence" value="ECO:0007669"/>
    <property type="project" value="UniProtKB-KW"/>
</dbReference>
<evidence type="ECO:0000256" key="12">
    <source>
        <dbReference type="SAM" id="MobiDB-lite"/>
    </source>
</evidence>
<dbReference type="Gene3D" id="3.30.450.270">
    <property type="match status" value="1"/>
</dbReference>
<dbReference type="InterPro" id="IPR003594">
    <property type="entry name" value="HATPase_dom"/>
</dbReference>